<reference evidence="7" key="1">
    <citation type="submission" date="2017-08" db="EMBL/GenBank/DDBJ databases">
        <authorList>
            <person name="Imhoff J.F."/>
            <person name="Rahn T."/>
            <person name="Kuenzel S."/>
            <person name="Neulinger S.C."/>
        </authorList>
    </citation>
    <scope>NUCLEOTIDE SEQUENCE</scope>
    <source>
        <strain evidence="7">DSM 9154</strain>
    </source>
</reference>
<dbReference type="CDD" id="cd07185">
    <property type="entry name" value="OmpA_C-like"/>
    <property type="match status" value="1"/>
</dbReference>
<proteinExistence type="predicted"/>
<keyword evidence="3" id="KW-0998">Cell outer membrane</keyword>
<dbReference type="Proteomes" id="UP000778970">
    <property type="component" value="Unassembled WGS sequence"/>
</dbReference>
<dbReference type="GO" id="GO:0009279">
    <property type="term" value="C:cell outer membrane"/>
    <property type="evidence" value="ECO:0007669"/>
    <property type="project" value="UniProtKB-SubCell"/>
</dbReference>
<dbReference type="InterPro" id="IPR006665">
    <property type="entry name" value="OmpA-like"/>
</dbReference>
<evidence type="ECO:0000256" key="5">
    <source>
        <dbReference type="SAM" id="MobiDB-lite"/>
    </source>
</evidence>
<dbReference type="PRINTS" id="PR01021">
    <property type="entry name" value="OMPADOMAIN"/>
</dbReference>
<evidence type="ECO:0000313" key="8">
    <source>
        <dbReference type="Proteomes" id="UP000778970"/>
    </source>
</evidence>
<evidence type="ECO:0000259" key="6">
    <source>
        <dbReference type="PROSITE" id="PS51123"/>
    </source>
</evidence>
<feature type="region of interest" description="Disordered" evidence="5">
    <location>
        <begin position="175"/>
        <end position="198"/>
    </location>
</feature>
<dbReference type="InterPro" id="IPR006664">
    <property type="entry name" value="OMP_bac"/>
</dbReference>
<reference evidence="7" key="2">
    <citation type="journal article" date="2020" name="Microorganisms">
        <title>Osmotic Adaptation and Compatible Solute Biosynthesis of Phototrophic Bacteria as Revealed from Genome Analyses.</title>
        <authorList>
            <person name="Imhoff J.F."/>
            <person name="Rahn T."/>
            <person name="Kunzel S."/>
            <person name="Keller A."/>
            <person name="Neulinger S.C."/>
        </authorList>
    </citation>
    <scope>NUCLEOTIDE SEQUENCE</scope>
    <source>
        <strain evidence="7">DSM 9154</strain>
    </source>
</reference>
<evidence type="ECO:0000256" key="1">
    <source>
        <dbReference type="ARBA" id="ARBA00004442"/>
    </source>
</evidence>
<dbReference type="InterPro" id="IPR036737">
    <property type="entry name" value="OmpA-like_sf"/>
</dbReference>
<organism evidence="7 8">
    <name type="scientific">Rhodovibrio salinarum</name>
    <dbReference type="NCBI Taxonomy" id="1087"/>
    <lineage>
        <taxon>Bacteria</taxon>
        <taxon>Pseudomonadati</taxon>
        <taxon>Pseudomonadota</taxon>
        <taxon>Alphaproteobacteria</taxon>
        <taxon>Rhodospirillales</taxon>
        <taxon>Rhodovibrionaceae</taxon>
        <taxon>Rhodovibrio</taxon>
    </lineage>
</organism>
<sequence length="307" mass="33138">MSPTQQGGVDMAQSLIRAAAIGVCALALASCAGTELEDTRNLNVQGGAFNSALYEGYVDRSQFEYDYGDYNSSDLYAQRAQRVAAGQTVQPLTLDGDGNEAVEGVDKMDTKLPAIRQARADLLDALNNGARQDTPEAAAEAQVAFDCWVEETQPDQIAKCRQRFEQAFQTVQNAAEPAEMDQASETAPAAPEEVDSTEPESFTVYFAFDSAQLSEEAREVIGQVAEAAEDRPNAEISATGYTDTVGPEDYNQDLSFRRAQAVQEALTGRDIAEDRIGTAARGENQLAVETADGVAEPRNRRVEISLF</sequence>
<dbReference type="PANTHER" id="PTHR30329">
    <property type="entry name" value="STATOR ELEMENT OF FLAGELLAR MOTOR COMPLEX"/>
    <property type="match status" value="1"/>
</dbReference>
<dbReference type="AlphaFoldDB" id="A0A934V053"/>
<comment type="caution">
    <text evidence="7">The sequence shown here is derived from an EMBL/GenBank/DDBJ whole genome shotgun (WGS) entry which is preliminary data.</text>
</comment>
<protein>
    <submittedName>
        <fullName evidence="7">OmpA family protein</fullName>
    </submittedName>
</protein>
<feature type="domain" description="OmpA-like" evidence="6">
    <location>
        <begin position="193"/>
        <end position="307"/>
    </location>
</feature>
<comment type="subcellular location">
    <subcellularLocation>
        <location evidence="1">Cell outer membrane</location>
    </subcellularLocation>
</comment>
<dbReference type="PROSITE" id="PS51123">
    <property type="entry name" value="OMPA_2"/>
    <property type="match status" value="1"/>
</dbReference>
<name>A0A934V053_9PROT</name>
<dbReference type="Gene3D" id="3.30.1330.60">
    <property type="entry name" value="OmpA-like domain"/>
    <property type="match status" value="1"/>
</dbReference>
<evidence type="ECO:0000256" key="3">
    <source>
        <dbReference type="ARBA" id="ARBA00023237"/>
    </source>
</evidence>
<dbReference type="InterPro" id="IPR050330">
    <property type="entry name" value="Bact_OuterMem_StrucFunc"/>
</dbReference>
<dbReference type="PANTHER" id="PTHR30329:SF21">
    <property type="entry name" value="LIPOPROTEIN YIAD-RELATED"/>
    <property type="match status" value="1"/>
</dbReference>
<gene>
    <name evidence="7" type="ORF">CKO21_09270</name>
</gene>
<evidence type="ECO:0000313" key="7">
    <source>
        <dbReference type="EMBL" id="MBK1697438.1"/>
    </source>
</evidence>
<evidence type="ECO:0000256" key="2">
    <source>
        <dbReference type="ARBA" id="ARBA00023136"/>
    </source>
</evidence>
<accession>A0A934V053</accession>
<dbReference type="Pfam" id="PF00691">
    <property type="entry name" value="OmpA"/>
    <property type="match status" value="1"/>
</dbReference>
<keyword evidence="2 4" id="KW-0472">Membrane</keyword>
<dbReference type="SUPFAM" id="SSF103088">
    <property type="entry name" value="OmpA-like"/>
    <property type="match status" value="1"/>
</dbReference>
<keyword evidence="8" id="KW-1185">Reference proteome</keyword>
<dbReference type="EMBL" id="NRRE01000023">
    <property type="protein sequence ID" value="MBK1697438.1"/>
    <property type="molecule type" value="Genomic_DNA"/>
</dbReference>
<evidence type="ECO:0000256" key="4">
    <source>
        <dbReference type="PROSITE-ProRule" id="PRU00473"/>
    </source>
</evidence>